<dbReference type="InterPro" id="IPR057902">
    <property type="entry name" value="N_peptide"/>
</dbReference>
<evidence type="ECO:0000313" key="2">
    <source>
        <dbReference type="Proteomes" id="UP001515683"/>
    </source>
</evidence>
<comment type="caution">
    <text evidence="1">The sequence shown here is derived from an EMBL/GenBank/DDBJ whole genome shotgun (WGS) entry which is preliminary data.</text>
</comment>
<dbReference type="RefSeq" id="WP_167016782.1">
    <property type="nucleotide sequence ID" value="NZ_VWXF01000008.1"/>
</dbReference>
<sequence>MAIIHYGKTTFAGNARTRRHHRRKPVSRLKLSIDQALGIESPGILPRQAERICLRPVRSRVERAVMMPAALSTEQASLDNCCLPHIYLYAAR</sequence>
<reference evidence="1 2" key="1">
    <citation type="journal article" date="2019" name="bioRxiv">
        <title>Bacteria contribute to plant secondary compound degradation in a generalist herbivore system.</title>
        <authorList>
            <person name="Francoeur C.B."/>
            <person name="Khadempour L."/>
            <person name="Moreira-Soto R.D."/>
            <person name="Gotting K."/>
            <person name="Book A.J."/>
            <person name="Pinto-Tomas A.A."/>
            <person name="Keefover-Ring K."/>
            <person name="Currie C.R."/>
        </authorList>
    </citation>
    <scope>NUCLEOTIDE SEQUENCE [LARGE SCALE GENOMIC DNA]</scope>
    <source>
        <strain evidence="1">Acro-835</strain>
    </source>
</reference>
<protein>
    <submittedName>
        <fullName evidence="1">Uncharacterized protein</fullName>
    </submittedName>
</protein>
<evidence type="ECO:0000313" key="1">
    <source>
        <dbReference type="EMBL" id="NIF23489.1"/>
    </source>
</evidence>
<dbReference type="Pfam" id="PF25694">
    <property type="entry name" value="N_peptide"/>
    <property type="match status" value="1"/>
</dbReference>
<gene>
    <name evidence="1" type="ORF">F3J40_18065</name>
</gene>
<dbReference type="EMBL" id="VWXF01000008">
    <property type="protein sequence ID" value="NIF23489.1"/>
    <property type="molecule type" value="Genomic_DNA"/>
</dbReference>
<organism evidence="1 2">
    <name type="scientific">Candidatus Pantoea multigeneris</name>
    <dbReference type="NCBI Taxonomy" id="2608357"/>
    <lineage>
        <taxon>Bacteria</taxon>
        <taxon>Pseudomonadati</taxon>
        <taxon>Pseudomonadota</taxon>
        <taxon>Gammaproteobacteria</taxon>
        <taxon>Enterobacterales</taxon>
        <taxon>Erwiniaceae</taxon>
        <taxon>Pantoea</taxon>
    </lineage>
</organism>
<accession>A0ABX0RJB6</accession>
<name>A0ABX0RJB6_9GAMM</name>
<keyword evidence="2" id="KW-1185">Reference proteome</keyword>
<dbReference type="Proteomes" id="UP001515683">
    <property type="component" value="Unassembled WGS sequence"/>
</dbReference>
<proteinExistence type="predicted"/>